<keyword evidence="3" id="KW-1185">Reference proteome</keyword>
<organism evidence="2 3">
    <name type="scientific">Clavelina lepadiformis</name>
    <name type="common">Light-bulb sea squirt</name>
    <name type="synonym">Ascidia lepadiformis</name>
    <dbReference type="NCBI Taxonomy" id="159417"/>
    <lineage>
        <taxon>Eukaryota</taxon>
        <taxon>Metazoa</taxon>
        <taxon>Chordata</taxon>
        <taxon>Tunicata</taxon>
        <taxon>Ascidiacea</taxon>
        <taxon>Aplousobranchia</taxon>
        <taxon>Clavelinidae</taxon>
        <taxon>Clavelina</taxon>
    </lineage>
</organism>
<evidence type="ECO:0000256" key="1">
    <source>
        <dbReference type="SAM" id="MobiDB-lite"/>
    </source>
</evidence>
<dbReference type="EMBL" id="CAWYQH010000104">
    <property type="protein sequence ID" value="CAK8687568.1"/>
    <property type="molecule type" value="Genomic_DNA"/>
</dbReference>
<name>A0ABP0G7V5_CLALP</name>
<comment type="caution">
    <text evidence="2">The sequence shown here is derived from an EMBL/GenBank/DDBJ whole genome shotgun (WGS) entry which is preliminary data.</text>
</comment>
<protein>
    <submittedName>
        <fullName evidence="2">Uncharacterized protein</fullName>
    </submittedName>
</protein>
<proteinExistence type="predicted"/>
<gene>
    <name evidence="2" type="ORF">CVLEPA_LOCUS19636</name>
</gene>
<accession>A0ABP0G7V5</accession>
<sequence>MPLLVDFFKSPIRSCLTSYHETVSQNIQSQCFHNFGGKETALPTPAATRSLRISGDKKTALELLRQRGGIGTTGGIETVRQLRREKKQLWNSGVKEVAPELQQQQDCSECFVQELNSVGSGGEDPSPGSSSKKKLKQAAPEFSSIYNKTVPKHNSSGNETGPEFNFCGKILRMSISSSNVLGQMLEPALHLLVQKLSCRIAIERGGMNSDIEEQASGTRLCSCCVLH</sequence>
<feature type="region of interest" description="Disordered" evidence="1">
    <location>
        <begin position="118"/>
        <end position="137"/>
    </location>
</feature>
<reference evidence="2 3" key="1">
    <citation type="submission" date="2024-02" db="EMBL/GenBank/DDBJ databases">
        <authorList>
            <person name="Daric V."/>
            <person name="Darras S."/>
        </authorList>
    </citation>
    <scope>NUCLEOTIDE SEQUENCE [LARGE SCALE GENOMIC DNA]</scope>
</reference>
<evidence type="ECO:0000313" key="3">
    <source>
        <dbReference type="Proteomes" id="UP001642483"/>
    </source>
</evidence>
<dbReference type="Proteomes" id="UP001642483">
    <property type="component" value="Unassembled WGS sequence"/>
</dbReference>
<evidence type="ECO:0000313" key="2">
    <source>
        <dbReference type="EMBL" id="CAK8687568.1"/>
    </source>
</evidence>